<proteinExistence type="predicted"/>
<sequence>MWTSQESGIVSTRCGRHSAVFPPRKRRSARLKSRNPRVFSVPHQCDSARAAAVCRQEPLTAPREPRPVLPRRLVMFYVSETRRRGY</sequence>
<dbReference type="AlphaFoldDB" id="A0AAV7P2X3"/>
<comment type="caution">
    <text evidence="2">The sequence shown here is derived from an EMBL/GenBank/DDBJ whole genome shotgun (WGS) entry which is preliminary data.</text>
</comment>
<protein>
    <submittedName>
        <fullName evidence="2">Uncharacterized protein</fullName>
    </submittedName>
</protein>
<organism evidence="2 3">
    <name type="scientific">Pleurodeles waltl</name>
    <name type="common">Iberian ribbed newt</name>
    <dbReference type="NCBI Taxonomy" id="8319"/>
    <lineage>
        <taxon>Eukaryota</taxon>
        <taxon>Metazoa</taxon>
        <taxon>Chordata</taxon>
        <taxon>Craniata</taxon>
        <taxon>Vertebrata</taxon>
        <taxon>Euteleostomi</taxon>
        <taxon>Amphibia</taxon>
        <taxon>Batrachia</taxon>
        <taxon>Caudata</taxon>
        <taxon>Salamandroidea</taxon>
        <taxon>Salamandridae</taxon>
        <taxon>Pleurodelinae</taxon>
        <taxon>Pleurodeles</taxon>
    </lineage>
</organism>
<evidence type="ECO:0000256" key="1">
    <source>
        <dbReference type="SAM" id="MobiDB-lite"/>
    </source>
</evidence>
<dbReference type="EMBL" id="JANPWB010000011">
    <property type="protein sequence ID" value="KAJ1122607.1"/>
    <property type="molecule type" value="Genomic_DNA"/>
</dbReference>
<reference evidence="2" key="1">
    <citation type="journal article" date="2022" name="bioRxiv">
        <title>Sequencing and chromosome-scale assembly of the giantPleurodeles waltlgenome.</title>
        <authorList>
            <person name="Brown T."/>
            <person name="Elewa A."/>
            <person name="Iarovenko S."/>
            <person name="Subramanian E."/>
            <person name="Araus A.J."/>
            <person name="Petzold A."/>
            <person name="Susuki M."/>
            <person name="Suzuki K.-i.T."/>
            <person name="Hayashi T."/>
            <person name="Toyoda A."/>
            <person name="Oliveira C."/>
            <person name="Osipova E."/>
            <person name="Leigh N.D."/>
            <person name="Simon A."/>
            <person name="Yun M.H."/>
        </authorList>
    </citation>
    <scope>NUCLEOTIDE SEQUENCE</scope>
    <source>
        <strain evidence="2">20211129_DDA</strain>
        <tissue evidence="2">Liver</tissue>
    </source>
</reference>
<feature type="compositionally biased region" description="Polar residues" evidence="1">
    <location>
        <begin position="1"/>
        <end position="10"/>
    </location>
</feature>
<name>A0AAV7P2X3_PLEWA</name>
<accession>A0AAV7P2X3</accession>
<evidence type="ECO:0000313" key="2">
    <source>
        <dbReference type="EMBL" id="KAJ1122607.1"/>
    </source>
</evidence>
<feature type="compositionally biased region" description="Basic residues" evidence="1">
    <location>
        <begin position="23"/>
        <end position="34"/>
    </location>
</feature>
<feature type="region of interest" description="Disordered" evidence="1">
    <location>
        <begin position="1"/>
        <end position="34"/>
    </location>
</feature>
<evidence type="ECO:0000313" key="3">
    <source>
        <dbReference type="Proteomes" id="UP001066276"/>
    </source>
</evidence>
<keyword evidence="3" id="KW-1185">Reference proteome</keyword>
<gene>
    <name evidence="2" type="ORF">NDU88_001092</name>
</gene>
<dbReference type="Proteomes" id="UP001066276">
    <property type="component" value="Chromosome 7"/>
</dbReference>